<gene>
    <name evidence="2" type="ORF">Csp_E34410</name>
</gene>
<name>C9Y664_CURXX</name>
<keyword evidence="1" id="KW-1133">Transmembrane helix</keyword>
<dbReference type="Gene3D" id="3.40.50.2000">
    <property type="entry name" value="Glycogen Phosphorylase B"/>
    <property type="match status" value="2"/>
</dbReference>
<organism evidence="2">
    <name type="scientific">Curvibacter symbiont subsp. Hydra magnipapillata</name>
    <dbReference type="NCBI Taxonomy" id="667019"/>
    <lineage>
        <taxon>Bacteria</taxon>
        <taxon>Pseudomonadati</taxon>
        <taxon>Pseudomonadota</taxon>
        <taxon>Betaproteobacteria</taxon>
        <taxon>Burkholderiales</taxon>
        <taxon>Comamonadaceae</taxon>
        <taxon>Curvibacter</taxon>
    </lineage>
</organism>
<reference evidence="2" key="1">
    <citation type="journal article" date="2010" name="Nature">
        <title>The Dynamic genome of Hydra.</title>
        <authorList>
            <person name="Chapman J.A."/>
            <person name="Kirkness E.F."/>
            <person name="Simakov O."/>
            <person name="Hampson S.E."/>
            <person name="Mitros T."/>
            <person name="Weinmaier T."/>
            <person name="Rattei T."/>
            <person name="Balasubramanian P.G."/>
            <person name="Borman J."/>
            <person name="Busam D."/>
            <person name="Disbennett K."/>
            <person name="Pfannkoch C."/>
            <person name="Sumin N."/>
            <person name="Sutton G."/>
            <person name="Viswanathan L."/>
            <person name="Walenz B."/>
            <person name="Goodstein D.M."/>
            <person name="Hellsten U."/>
            <person name="Kawashima T."/>
            <person name="Prochnik S.E."/>
            <person name="Putnam N.H."/>
            <person name="Shu S."/>
            <person name="Blumberg B."/>
            <person name="Dana C.E."/>
            <person name="Gee L."/>
            <person name="Kibler D.F."/>
            <person name="Law L."/>
            <person name="Lindgens D."/>
            <person name="Martinez D.E."/>
            <person name="Peng J."/>
            <person name="Wigge P.A."/>
            <person name="Bertulat B."/>
            <person name="Guder C."/>
            <person name="Nakamura Y."/>
            <person name="Ozbek S."/>
            <person name="Watanabe H."/>
            <person name="Khalturin K."/>
            <person name="Hemmrich G."/>
            <person name="Franke A."/>
            <person name="Augustin R."/>
            <person name="Fraune S."/>
            <person name="Hayakawa E."/>
            <person name="Hayakawa S."/>
            <person name="Hirose M."/>
            <person name="Hwang J."/>
            <person name="Ikeo K."/>
            <person name="Nishimiya-Fujisawa C."/>
            <person name="Ogura A."/>
            <person name="Takahashi T."/>
            <person name="Steinmetz P.R."/>
            <person name="Zhang X."/>
            <person name="Aufschnaiter R."/>
            <person name="Eder M.K."/>
            <person name="Gorny A.K."/>
            <person name="Salvenmoser W."/>
            <person name="Heimberg A.M."/>
            <person name="Wheeler B.M."/>
            <person name="Peterson K.J."/>
            <person name="Boettger A."/>
            <person name="Tischler P."/>
            <person name="Wolf A."/>
            <person name="Gojobori T."/>
            <person name="Remington K.A."/>
            <person name="Strausberg R.L."/>
            <person name="Venter J."/>
            <person name="Technau U."/>
            <person name="Hobmayer B."/>
            <person name="Bosch T.C."/>
            <person name="Holstein T.W."/>
            <person name="Fujisawa T."/>
            <person name="Bode H.R."/>
            <person name="David C.N."/>
            <person name="Rokhsar D.S."/>
            <person name="Steele R.E."/>
        </authorList>
    </citation>
    <scope>NUCLEOTIDE SEQUENCE</scope>
</reference>
<protein>
    <recommendedName>
        <fullName evidence="3">Glycosyltransferase subfamily 4-like N-terminal domain-containing protein</fullName>
    </recommendedName>
</protein>
<dbReference type="EMBL" id="FN543101">
    <property type="protein sequence ID" value="CBA26353.1"/>
    <property type="molecule type" value="Genomic_DNA"/>
</dbReference>
<sequence length="379" mass="42181">MWPAGLAGIRFEMRHVLRKQFASPFAYRLVMVLLSLPLLPFMLVEKTLRPVESSWSWWLSAYLKGRQLARGRKFDLIYSTGGAFAAHLAGSALKQATGVRWLAEVHDPLVMPGSEPVSKQDLMQAEVERLICLQADVAIWFTDQALASAKRRHPQLGDRGKMMLPGIDAPFKEMPPYVPGPKMVIGHFGSLSPTRNLTPIIDALESLVAQRPELRDKIELQLTGGPLDAVSEAALTNSKVRDLVRHLGRIEADPATGLSGREQILRRMRSADVLLLLHGTEPICAEYIPSKLYEYLWMQRPIVATVKNNPQMAGIICGQGHIASVGSDASDLSEQLDSFCNRWHAEGLPDTGQYSPFTTQAATRKILDWVQALWSPFRL</sequence>
<dbReference type="CAZy" id="GT4">
    <property type="family name" value="Glycosyltransferase Family 4"/>
</dbReference>
<keyword evidence="1" id="KW-0472">Membrane</keyword>
<proteinExistence type="predicted"/>
<evidence type="ECO:0000256" key="1">
    <source>
        <dbReference type="SAM" id="Phobius"/>
    </source>
</evidence>
<evidence type="ECO:0000313" key="2">
    <source>
        <dbReference type="EMBL" id="CBA26353.1"/>
    </source>
</evidence>
<keyword evidence="1" id="KW-0812">Transmembrane</keyword>
<evidence type="ECO:0008006" key="3">
    <source>
        <dbReference type="Google" id="ProtNLM"/>
    </source>
</evidence>
<accession>C9Y664</accession>
<feature type="transmembrane region" description="Helical" evidence="1">
    <location>
        <begin position="25"/>
        <end position="44"/>
    </location>
</feature>
<dbReference type="SUPFAM" id="SSF53756">
    <property type="entry name" value="UDP-Glycosyltransferase/glycogen phosphorylase"/>
    <property type="match status" value="1"/>
</dbReference>
<dbReference type="AlphaFoldDB" id="C9Y664"/>